<name>A0ABW4HXA4_9BACI</name>
<evidence type="ECO:0000256" key="6">
    <source>
        <dbReference type="ARBA" id="ARBA00022692"/>
    </source>
</evidence>
<keyword evidence="17" id="KW-1185">Reference proteome</keyword>
<evidence type="ECO:0000256" key="1">
    <source>
        <dbReference type="ARBA" id="ARBA00004651"/>
    </source>
</evidence>
<evidence type="ECO:0000256" key="9">
    <source>
        <dbReference type="ARBA" id="ARBA00022840"/>
    </source>
</evidence>
<evidence type="ECO:0000256" key="15">
    <source>
        <dbReference type="SAM" id="Phobius"/>
    </source>
</evidence>
<keyword evidence="10 15" id="KW-1133">Transmembrane helix</keyword>
<keyword evidence="6 15" id="KW-0812">Transmembrane</keyword>
<dbReference type="InterPro" id="IPR036945">
    <property type="entry name" value="DAGK_sf"/>
</dbReference>
<dbReference type="Pfam" id="PF01219">
    <property type="entry name" value="DAGK_prokar"/>
    <property type="match status" value="1"/>
</dbReference>
<comment type="similarity">
    <text evidence="2">Belongs to the bacterial diacylglycerol kinase family.</text>
</comment>
<evidence type="ECO:0000256" key="3">
    <source>
        <dbReference type="ARBA" id="ARBA00022475"/>
    </source>
</evidence>
<proteinExistence type="inferred from homology"/>
<comment type="subcellular location">
    <subcellularLocation>
        <location evidence="1">Cell membrane</location>
        <topology evidence="1">Multi-pass membrane protein</topology>
    </subcellularLocation>
</comment>
<keyword evidence="8 16" id="KW-0418">Kinase</keyword>
<dbReference type="EMBL" id="JBHUDE010000164">
    <property type="protein sequence ID" value="MFD1609891.1"/>
    <property type="molecule type" value="Genomic_DNA"/>
</dbReference>
<evidence type="ECO:0000256" key="14">
    <source>
        <dbReference type="ARBA" id="ARBA00023264"/>
    </source>
</evidence>
<evidence type="ECO:0000256" key="4">
    <source>
        <dbReference type="ARBA" id="ARBA00022516"/>
    </source>
</evidence>
<keyword evidence="3" id="KW-1003">Cell membrane</keyword>
<evidence type="ECO:0000313" key="16">
    <source>
        <dbReference type="EMBL" id="MFD1609891.1"/>
    </source>
</evidence>
<dbReference type="InterPro" id="IPR033717">
    <property type="entry name" value="UDPK"/>
</dbReference>
<keyword evidence="5 16" id="KW-0808">Transferase</keyword>
<dbReference type="EC" id="2.7.1.-" evidence="16"/>
<keyword evidence="9" id="KW-0067">ATP-binding</keyword>
<evidence type="ECO:0000256" key="12">
    <source>
        <dbReference type="ARBA" id="ARBA00023136"/>
    </source>
</evidence>
<evidence type="ECO:0000256" key="2">
    <source>
        <dbReference type="ARBA" id="ARBA00005967"/>
    </source>
</evidence>
<feature type="transmembrane region" description="Helical" evidence="15">
    <location>
        <begin position="30"/>
        <end position="48"/>
    </location>
</feature>
<evidence type="ECO:0000256" key="11">
    <source>
        <dbReference type="ARBA" id="ARBA00023098"/>
    </source>
</evidence>
<keyword evidence="14" id="KW-1208">Phospholipid metabolism</keyword>
<feature type="transmembrane region" description="Helical" evidence="15">
    <location>
        <begin position="95"/>
        <end position="116"/>
    </location>
</feature>
<reference evidence="17" key="1">
    <citation type="journal article" date="2019" name="Int. J. Syst. Evol. Microbiol.">
        <title>The Global Catalogue of Microorganisms (GCM) 10K type strain sequencing project: providing services to taxonomists for standard genome sequencing and annotation.</title>
        <authorList>
            <consortium name="The Broad Institute Genomics Platform"/>
            <consortium name="The Broad Institute Genome Sequencing Center for Infectious Disease"/>
            <person name="Wu L."/>
            <person name="Ma J."/>
        </authorList>
    </citation>
    <scope>NUCLEOTIDE SEQUENCE [LARGE SCALE GENOMIC DNA]</scope>
    <source>
        <strain evidence="17">CGMCC 1.12376</strain>
    </source>
</reference>
<dbReference type="PANTHER" id="PTHR34299:SF1">
    <property type="entry name" value="DIACYLGLYCEROL KINASE"/>
    <property type="match status" value="1"/>
</dbReference>
<dbReference type="InterPro" id="IPR000829">
    <property type="entry name" value="DAGK"/>
</dbReference>
<dbReference type="PANTHER" id="PTHR34299">
    <property type="entry name" value="DIACYLGLYCEROL KINASE"/>
    <property type="match status" value="1"/>
</dbReference>
<keyword evidence="7" id="KW-0547">Nucleotide-binding</keyword>
<keyword evidence="13" id="KW-0594">Phospholipid biosynthesis</keyword>
<comment type="caution">
    <text evidence="16">The sequence shown here is derived from an EMBL/GenBank/DDBJ whole genome shotgun (WGS) entry which is preliminary data.</text>
</comment>
<keyword evidence="4" id="KW-0444">Lipid biosynthesis</keyword>
<evidence type="ECO:0000256" key="10">
    <source>
        <dbReference type="ARBA" id="ARBA00022989"/>
    </source>
</evidence>
<dbReference type="Proteomes" id="UP001597221">
    <property type="component" value="Unassembled WGS sequence"/>
</dbReference>
<sequence>MKDKKGKKGHIGFLHAFAGLIGVWKSEWNFRFHSFAALLVIIVGFMLSLTIMEWVLISFAVGMVLISELINTAIEKTIDYLKPEYHPSARFIKDAAAGAVLVSAIVAVVVGLLIFLPKINILL</sequence>
<gene>
    <name evidence="16" type="ORF">ACFSBH_19920</name>
</gene>
<evidence type="ECO:0000256" key="8">
    <source>
        <dbReference type="ARBA" id="ARBA00022777"/>
    </source>
</evidence>
<organism evidence="16 17">
    <name type="scientific">Oceanobacillus luteolus</name>
    <dbReference type="NCBI Taxonomy" id="1274358"/>
    <lineage>
        <taxon>Bacteria</taxon>
        <taxon>Bacillati</taxon>
        <taxon>Bacillota</taxon>
        <taxon>Bacilli</taxon>
        <taxon>Bacillales</taxon>
        <taxon>Bacillaceae</taxon>
        <taxon>Oceanobacillus</taxon>
    </lineage>
</organism>
<dbReference type="CDD" id="cd14265">
    <property type="entry name" value="UDPK_IM_like"/>
    <property type="match status" value="1"/>
</dbReference>
<dbReference type="Gene3D" id="1.10.287.3610">
    <property type="match status" value="1"/>
</dbReference>
<protein>
    <submittedName>
        <fullName evidence="16">Diacylglycerol kinase family protein</fullName>
        <ecNumber evidence="16">2.7.1.-</ecNumber>
    </submittedName>
</protein>
<keyword evidence="11" id="KW-0443">Lipid metabolism</keyword>
<evidence type="ECO:0000313" key="17">
    <source>
        <dbReference type="Proteomes" id="UP001597221"/>
    </source>
</evidence>
<keyword evidence="12 15" id="KW-0472">Membrane</keyword>
<dbReference type="GO" id="GO:0016301">
    <property type="term" value="F:kinase activity"/>
    <property type="evidence" value="ECO:0007669"/>
    <property type="project" value="UniProtKB-KW"/>
</dbReference>
<evidence type="ECO:0000256" key="5">
    <source>
        <dbReference type="ARBA" id="ARBA00022679"/>
    </source>
</evidence>
<accession>A0ABW4HXA4</accession>
<evidence type="ECO:0000256" key="13">
    <source>
        <dbReference type="ARBA" id="ARBA00023209"/>
    </source>
</evidence>
<evidence type="ECO:0000256" key="7">
    <source>
        <dbReference type="ARBA" id="ARBA00022741"/>
    </source>
</evidence>
<dbReference type="RefSeq" id="WP_251510075.1">
    <property type="nucleotide sequence ID" value="NZ_JAMBON010000001.1"/>
</dbReference>